<sequence length="117" mass="13827">MTEEKAKINILGTEYTIFVNVSEKEKSFMRDNDGVTDFTTKEIFIAILDDGNPMNMQNMHVYEDRTIRHEIVHATLFESGLDHNTKWARDEEIVDWIAIQTPKLFNIFEKLEVMSWR</sequence>
<evidence type="ECO:0008006" key="3">
    <source>
        <dbReference type="Google" id="ProtNLM"/>
    </source>
</evidence>
<reference evidence="1 2" key="1">
    <citation type="submission" date="2021-03" db="EMBL/GenBank/DDBJ databases">
        <title>Enterococcal diversity collection.</title>
        <authorList>
            <person name="Gilmore M.S."/>
            <person name="Schwartzman J."/>
            <person name="Van Tyne D."/>
            <person name="Martin M."/>
            <person name="Earl A.M."/>
            <person name="Manson A.L."/>
            <person name="Straub T."/>
            <person name="Salamzade R."/>
            <person name="Saavedra J."/>
            <person name="Lebreton F."/>
            <person name="Prichula J."/>
            <person name="Schaufler K."/>
            <person name="Gaca A."/>
            <person name="Sgardioli B."/>
            <person name="Wagenaar J."/>
            <person name="Strong T."/>
        </authorList>
    </citation>
    <scope>NUCLEOTIDE SEQUENCE [LARGE SCALE GENOMIC DNA]</scope>
    <source>
        <strain evidence="1 2">MJM12</strain>
    </source>
</reference>
<dbReference type="EMBL" id="JAFLVT010000001">
    <property type="protein sequence ID" value="MBO0447943.1"/>
    <property type="molecule type" value="Genomic_DNA"/>
</dbReference>
<evidence type="ECO:0000313" key="1">
    <source>
        <dbReference type="EMBL" id="MBO0447943.1"/>
    </source>
</evidence>
<dbReference type="Proteomes" id="UP000664256">
    <property type="component" value="Unassembled WGS sequence"/>
</dbReference>
<accession>A0ABS3H3A3</accession>
<proteinExistence type="predicted"/>
<organism evidence="1 2">
    <name type="scientific">Candidatus Enterococcus myersii</name>
    <dbReference type="NCBI Taxonomy" id="2815322"/>
    <lineage>
        <taxon>Bacteria</taxon>
        <taxon>Bacillati</taxon>
        <taxon>Bacillota</taxon>
        <taxon>Bacilli</taxon>
        <taxon>Lactobacillales</taxon>
        <taxon>Enterococcaceae</taxon>
        <taxon>Enterococcus</taxon>
    </lineage>
</organism>
<gene>
    <name evidence="1" type="ORF">JZO76_00170</name>
</gene>
<protein>
    <recommendedName>
        <fullName evidence="3">Phage protein</fullName>
    </recommendedName>
</protein>
<evidence type="ECO:0000313" key="2">
    <source>
        <dbReference type="Proteomes" id="UP000664256"/>
    </source>
</evidence>
<keyword evidence="2" id="KW-1185">Reference proteome</keyword>
<name>A0ABS3H3A3_9ENTE</name>
<comment type="caution">
    <text evidence="1">The sequence shown here is derived from an EMBL/GenBank/DDBJ whole genome shotgun (WGS) entry which is preliminary data.</text>
</comment>